<reference evidence="7" key="1">
    <citation type="submission" date="2013-11" db="EMBL/GenBank/DDBJ databases">
        <authorList>
            <person name="Miao G."/>
        </authorList>
    </citation>
    <scope>NUCLEOTIDE SEQUENCE</scope>
</reference>
<dbReference type="GO" id="GO:0034620">
    <property type="term" value="P:cellular response to unfolded protein"/>
    <property type="evidence" value="ECO:0007669"/>
    <property type="project" value="TreeGrafter"/>
</dbReference>
<evidence type="ECO:0000256" key="6">
    <source>
        <dbReference type="RuleBase" id="RU004379"/>
    </source>
</evidence>
<feature type="transmembrane region" description="Helical" evidence="6">
    <location>
        <begin position="55"/>
        <end position="75"/>
    </location>
</feature>
<sequence>MNRHSERNQFPPPQLFKFDNLENHVQDHLKRVYGCLSISMFTAFAGAYVHLYTAWLQAGILTMLASLGLMFWLAATHHSKENETKRLGIFAGFTFFSGMSLGPVLDYVIMVDPSIIVTALMGTSVIFISFSLAALFNNNRTFLYMGGFLLSALSWLCLAGLLNIFIGSSLIWQAQIYVGLFVFCAFVLYDTQMIVERKRMGDGDYIWHSVSLFLDFMHIFRRLLIILASKDKKKDRN</sequence>
<feature type="transmembrane region" description="Helical" evidence="6">
    <location>
        <begin position="142"/>
        <end position="164"/>
    </location>
</feature>
<dbReference type="CDD" id="cd10430">
    <property type="entry name" value="BI-1"/>
    <property type="match status" value="1"/>
</dbReference>
<dbReference type="EMBL" id="KF913642">
    <property type="protein sequence ID" value="AIU64770.1"/>
    <property type="molecule type" value="mRNA"/>
</dbReference>
<evidence type="ECO:0000256" key="5">
    <source>
        <dbReference type="ARBA" id="ARBA00023136"/>
    </source>
</evidence>
<evidence type="ECO:0000256" key="2">
    <source>
        <dbReference type="ARBA" id="ARBA00010350"/>
    </source>
</evidence>
<comment type="similarity">
    <text evidence="2 6">Belongs to the BI1 family.</text>
</comment>
<feature type="transmembrane region" description="Helical" evidence="6">
    <location>
        <begin position="87"/>
        <end position="109"/>
    </location>
</feature>
<comment type="subcellular location">
    <subcellularLocation>
        <location evidence="1">Membrane</location>
        <topology evidence="1">Multi-pass membrane protein</topology>
    </subcellularLocation>
</comment>
<evidence type="ECO:0000256" key="1">
    <source>
        <dbReference type="ARBA" id="ARBA00004141"/>
    </source>
</evidence>
<dbReference type="GO" id="GO:0031966">
    <property type="term" value="C:mitochondrial membrane"/>
    <property type="evidence" value="ECO:0007669"/>
    <property type="project" value="TreeGrafter"/>
</dbReference>
<dbReference type="GO" id="GO:0033119">
    <property type="term" value="P:negative regulation of RNA splicing"/>
    <property type="evidence" value="ECO:0007669"/>
    <property type="project" value="TreeGrafter"/>
</dbReference>
<feature type="transmembrane region" description="Helical" evidence="6">
    <location>
        <begin position="32"/>
        <end position="49"/>
    </location>
</feature>
<dbReference type="PANTHER" id="PTHR23291:SF32">
    <property type="entry name" value="BAX INHIBITOR 1"/>
    <property type="match status" value="1"/>
</dbReference>
<dbReference type="InterPro" id="IPR006214">
    <property type="entry name" value="Bax_inhibitor_1-related"/>
</dbReference>
<feature type="transmembrane region" description="Helical" evidence="6">
    <location>
        <begin position="170"/>
        <end position="189"/>
    </location>
</feature>
<evidence type="ECO:0000256" key="3">
    <source>
        <dbReference type="ARBA" id="ARBA00022692"/>
    </source>
</evidence>
<organism evidence="7">
    <name type="scientific">Azumapecten farreri</name>
    <name type="common">Farrer's scallop</name>
    <name type="synonym">Chlamys farreri</name>
    <dbReference type="NCBI Taxonomy" id="106299"/>
    <lineage>
        <taxon>Eukaryota</taxon>
        <taxon>Metazoa</taxon>
        <taxon>Spiralia</taxon>
        <taxon>Lophotrochozoa</taxon>
        <taxon>Mollusca</taxon>
        <taxon>Bivalvia</taxon>
        <taxon>Autobranchia</taxon>
        <taxon>Pteriomorphia</taxon>
        <taxon>Pectinida</taxon>
        <taxon>Pectinoidea</taxon>
        <taxon>Pectinidae</taxon>
        <taxon>Azumapecten</taxon>
    </lineage>
</organism>
<protein>
    <submittedName>
        <fullName evidence="7">Bax inhibitor-1</fullName>
    </submittedName>
</protein>
<keyword evidence="4 6" id="KW-1133">Transmembrane helix</keyword>
<evidence type="ECO:0000313" key="7">
    <source>
        <dbReference type="EMBL" id="AIU64770.1"/>
    </source>
</evidence>
<accession>A0A0A0R010</accession>
<feature type="transmembrane region" description="Helical" evidence="6">
    <location>
        <begin position="115"/>
        <end position="135"/>
    </location>
</feature>
<dbReference type="Pfam" id="PF01027">
    <property type="entry name" value="Bax1-I"/>
    <property type="match status" value="1"/>
</dbReference>
<proteinExistence type="evidence at transcript level"/>
<dbReference type="PANTHER" id="PTHR23291">
    <property type="entry name" value="BAX INHIBITOR-RELATED"/>
    <property type="match status" value="1"/>
</dbReference>
<name>A0A0A0R010_AZUFA</name>
<evidence type="ECO:0000256" key="4">
    <source>
        <dbReference type="ARBA" id="ARBA00022989"/>
    </source>
</evidence>
<dbReference type="GO" id="GO:0019899">
    <property type="term" value="F:enzyme binding"/>
    <property type="evidence" value="ECO:0007669"/>
    <property type="project" value="TreeGrafter"/>
</dbReference>
<dbReference type="AlphaFoldDB" id="A0A0A0R010"/>
<dbReference type="GO" id="GO:2001234">
    <property type="term" value="P:negative regulation of apoptotic signaling pathway"/>
    <property type="evidence" value="ECO:0007669"/>
    <property type="project" value="TreeGrafter"/>
</dbReference>
<keyword evidence="5 6" id="KW-0472">Membrane</keyword>
<keyword evidence="3 6" id="KW-0812">Transmembrane</keyword>